<keyword evidence="1" id="KW-1133">Transmembrane helix</keyword>
<comment type="caution">
    <text evidence="2">The sequence shown here is derived from an EMBL/GenBank/DDBJ whole genome shotgun (WGS) entry which is preliminary data.</text>
</comment>
<sequence length="251" mass="27124">MTNINWNILIAAVSGAAIDFLEIAVIAYAIARSGYRKEAIAGSIFGVSLVGIIAIPFGGILRSIPLNWLEILVGVTLLWFGSRWVNKSIKRLAKGKRAGWMSDDPLAAEEIVLDEQNLGFNQLNFWVMAKSAILETFEVAILVVTLGVASGAWYESLVGTAIALVFSVLIVTVLHKYLLNVPEVLIKLGSGILLGGLGTFWLGEGLGFDWLFGDLAIAAIVAAYSGIAAIVLWWLKRDILAVEIVDRTELP</sequence>
<feature type="transmembrane region" description="Helical" evidence="1">
    <location>
        <begin position="160"/>
        <end position="178"/>
    </location>
</feature>
<keyword evidence="3" id="KW-1185">Reference proteome</keyword>
<gene>
    <name evidence="2" type="ORF">C7B77_17140</name>
</gene>
<dbReference type="RefSeq" id="WP_106307387.1">
    <property type="nucleotide sequence ID" value="NZ_PVWO01000234.1"/>
</dbReference>
<keyword evidence="1" id="KW-0812">Transmembrane</keyword>
<feature type="transmembrane region" description="Helical" evidence="1">
    <location>
        <begin position="40"/>
        <end position="61"/>
    </location>
</feature>
<evidence type="ECO:0000313" key="2">
    <source>
        <dbReference type="EMBL" id="PSB54772.1"/>
    </source>
</evidence>
<dbReference type="EMBL" id="PVWO01000234">
    <property type="protein sequence ID" value="PSB54772.1"/>
    <property type="molecule type" value="Genomic_DNA"/>
</dbReference>
<feature type="transmembrane region" description="Helical" evidence="1">
    <location>
        <begin position="67"/>
        <end position="86"/>
    </location>
</feature>
<evidence type="ECO:0000256" key="1">
    <source>
        <dbReference type="SAM" id="Phobius"/>
    </source>
</evidence>
<name>A0A2T1GBP9_9CYAN</name>
<dbReference type="Proteomes" id="UP000238937">
    <property type="component" value="Unassembled WGS sequence"/>
</dbReference>
<feature type="transmembrane region" description="Helical" evidence="1">
    <location>
        <begin position="6"/>
        <end position="28"/>
    </location>
</feature>
<dbReference type="OrthoDB" id="571245at2"/>
<protein>
    <recommendedName>
        <fullName evidence="4">GDT1 family protein</fullName>
    </recommendedName>
</protein>
<dbReference type="InterPro" id="IPR031594">
    <property type="entry name" value="OFeT_1"/>
</dbReference>
<evidence type="ECO:0000313" key="3">
    <source>
        <dbReference type="Proteomes" id="UP000238937"/>
    </source>
</evidence>
<dbReference type="AlphaFoldDB" id="A0A2T1GBP9"/>
<feature type="transmembrane region" description="Helical" evidence="1">
    <location>
        <begin position="215"/>
        <end position="235"/>
    </location>
</feature>
<feature type="transmembrane region" description="Helical" evidence="1">
    <location>
        <begin position="185"/>
        <end position="203"/>
    </location>
</feature>
<organism evidence="2 3">
    <name type="scientific">Chamaesiphon polymorphus CCALA 037</name>
    <dbReference type="NCBI Taxonomy" id="2107692"/>
    <lineage>
        <taxon>Bacteria</taxon>
        <taxon>Bacillati</taxon>
        <taxon>Cyanobacteriota</taxon>
        <taxon>Cyanophyceae</taxon>
        <taxon>Gomontiellales</taxon>
        <taxon>Chamaesiphonaceae</taxon>
        <taxon>Chamaesiphon</taxon>
    </lineage>
</organism>
<reference evidence="2 3" key="1">
    <citation type="submission" date="2018-03" db="EMBL/GenBank/DDBJ databases">
        <title>The ancient ancestry and fast evolution of plastids.</title>
        <authorList>
            <person name="Moore K.R."/>
            <person name="Magnabosco C."/>
            <person name="Momper L."/>
            <person name="Gold D.A."/>
            <person name="Bosak T."/>
            <person name="Fournier G.P."/>
        </authorList>
    </citation>
    <scope>NUCLEOTIDE SEQUENCE [LARGE SCALE GENOMIC DNA]</scope>
    <source>
        <strain evidence="2 3">CCALA 037</strain>
    </source>
</reference>
<dbReference type="Pfam" id="PF16955">
    <property type="entry name" value="OFeT_1"/>
    <property type="match status" value="1"/>
</dbReference>
<accession>A0A2T1GBP9</accession>
<proteinExistence type="predicted"/>
<evidence type="ECO:0008006" key="4">
    <source>
        <dbReference type="Google" id="ProtNLM"/>
    </source>
</evidence>
<keyword evidence="1" id="KW-0472">Membrane</keyword>
<feature type="transmembrane region" description="Helical" evidence="1">
    <location>
        <begin position="132"/>
        <end position="154"/>
    </location>
</feature>